<dbReference type="InterPro" id="IPR002553">
    <property type="entry name" value="Clathrin/coatomer_adapt-like_N"/>
</dbReference>
<dbReference type="Gene3D" id="3.30.310.10">
    <property type="entry name" value="TATA-Binding Protein"/>
    <property type="match status" value="1"/>
</dbReference>
<feature type="region of interest" description="Disordered" evidence="6">
    <location>
        <begin position="625"/>
        <end position="646"/>
    </location>
</feature>
<dbReference type="InterPro" id="IPR026739">
    <property type="entry name" value="AP_beta"/>
</dbReference>
<keyword evidence="9" id="KW-1185">Reference proteome</keyword>
<proteinExistence type="inferred from homology"/>
<dbReference type="GO" id="GO:0030117">
    <property type="term" value="C:membrane coat"/>
    <property type="evidence" value="ECO:0007669"/>
    <property type="project" value="InterPro"/>
</dbReference>
<dbReference type="PANTHER" id="PTHR11134">
    <property type="entry name" value="ADAPTOR COMPLEX SUBUNIT BETA FAMILY MEMBER"/>
    <property type="match status" value="1"/>
</dbReference>
<dbReference type="InterPro" id="IPR011989">
    <property type="entry name" value="ARM-like"/>
</dbReference>
<accession>A0A2P6TXY0</accession>
<dbReference type="AlphaFoldDB" id="A0A2P6TXY0"/>
<evidence type="ECO:0000313" key="9">
    <source>
        <dbReference type="Proteomes" id="UP000239899"/>
    </source>
</evidence>
<gene>
    <name evidence="8" type="ORF">C2E21_2524</name>
</gene>
<comment type="caution">
    <text evidence="8">The sequence shown here is derived from an EMBL/GenBank/DDBJ whole genome shotgun (WGS) entry which is preliminary data.</text>
</comment>
<dbReference type="STRING" id="3076.A0A2P6TXY0"/>
<evidence type="ECO:0000313" key="8">
    <source>
        <dbReference type="EMBL" id="PRW58911.1"/>
    </source>
</evidence>
<dbReference type="GO" id="GO:0016192">
    <property type="term" value="P:vesicle-mediated transport"/>
    <property type="evidence" value="ECO:0007669"/>
    <property type="project" value="InterPro"/>
</dbReference>
<dbReference type="FunFam" id="1.25.10.10:FF:000113">
    <property type="entry name" value="Beta-adaptin-like protein A"/>
    <property type="match status" value="1"/>
</dbReference>
<dbReference type="GO" id="GO:0012505">
    <property type="term" value="C:endomembrane system"/>
    <property type="evidence" value="ECO:0007669"/>
    <property type="project" value="UniProtKB-SubCell"/>
</dbReference>
<evidence type="ECO:0000256" key="6">
    <source>
        <dbReference type="SAM" id="MobiDB-lite"/>
    </source>
</evidence>
<dbReference type="InterPro" id="IPR016024">
    <property type="entry name" value="ARM-type_fold"/>
</dbReference>
<feature type="compositionally biased region" description="Low complexity" evidence="6">
    <location>
        <begin position="632"/>
        <end position="642"/>
    </location>
</feature>
<reference evidence="8 9" key="1">
    <citation type="journal article" date="2018" name="Plant J.">
        <title>Genome sequences of Chlorella sorokiniana UTEX 1602 and Micractinium conductrix SAG 241.80: implications to maltose excretion by a green alga.</title>
        <authorList>
            <person name="Arriola M.B."/>
            <person name="Velmurugan N."/>
            <person name="Zhang Y."/>
            <person name="Plunkett M.H."/>
            <person name="Hondzo H."/>
            <person name="Barney B.M."/>
        </authorList>
    </citation>
    <scope>NUCLEOTIDE SEQUENCE [LARGE SCALE GENOMIC DNA]</scope>
    <source>
        <strain evidence="9">UTEX 1602</strain>
    </source>
</reference>
<dbReference type="Gene3D" id="1.25.10.10">
    <property type="entry name" value="Leucine-rich Repeat Variant"/>
    <property type="match status" value="1"/>
</dbReference>
<protein>
    <submittedName>
        <fullName evidence="8">Beta-adaptin A</fullName>
    </submittedName>
</protein>
<dbReference type="InterPro" id="IPR012295">
    <property type="entry name" value="TBP_dom_sf"/>
</dbReference>
<evidence type="ECO:0000256" key="1">
    <source>
        <dbReference type="ARBA" id="ARBA00004308"/>
    </source>
</evidence>
<evidence type="ECO:0000256" key="2">
    <source>
        <dbReference type="ARBA" id="ARBA00006613"/>
    </source>
</evidence>
<comment type="subcellular location">
    <subcellularLocation>
        <location evidence="1">Endomembrane system</location>
    </subcellularLocation>
</comment>
<evidence type="ECO:0000259" key="7">
    <source>
        <dbReference type="Pfam" id="PF01602"/>
    </source>
</evidence>
<dbReference type="Proteomes" id="UP000239899">
    <property type="component" value="Unassembled WGS sequence"/>
</dbReference>
<evidence type="ECO:0000256" key="4">
    <source>
        <dbReference type="ARBA" id="ARBA00022927"/>
    </source>
</evidence>
<sequence length="1133" mass="121744">MSSGGKKPKGEVHEVINALEVLSAQNGQRPDVVQNKRDCFQKLIRYMTQGIDMSAAFVPATKCVALSKHDLPLKKMLYLYLRTAAKQNAAVALLVVQTLLNDCKDLDPTIRGLAVRSMAGLRVPELMDSVFQAVDGGLKDGHPYVREAAVMGVLKCYHQDAAGVRMRGLLDRVETLLSSDSDPQVVANCLYVMQQVGMLEGRVTRQLIISLLNHIRSFSDWAQCFVLELVTHYQPASEEERFDILEVLDFGLNHRNSAVVMATAKLFLHYTLAFPAQHQQVLETLKDPLQTLIQGREPEVVFAVLSNFLVLAQRYPLLFSQLYPEFFCRYEDPSYLKAIKVDILIAIADQTNAYEIAEEMTQYVKDVDEDLARAAIRAVGQIALKVPDVNGILDRLLLFLGYEKDFVTAESLIQMTDVLRRYPDAAEACVEAVAAIPEDSITEPAARAAYLWVLGEFGSRIQDAPYTLEAFTDGWSEEAPSVKLALLTACAKLFFKRAPECRKALGAALAAGAADSAQEVHDRALLYYRLLQQNVGAAQSVVDVTRPAVTAFADAQSAETQDRIFDELNTLSVVYRAPATTFIDVEQGTERFEQDSIDMGVPSSGKAEEAESALNAAQASLLDLADGGGPAGAETPSSAAAPGGSGAATGGGGNGFGGLADLMSLGAVSLVQQPQISPQEFQQSWAAWTPGALSFQAELSPSAAASVEANGYRDFTGHIGQAHVANFATPREGSAAPYRFLFHAQAAGSGSHVLVQITVSKAPPAAAVVIKSDDAAAAAHVQEPTSGSCHEIGFTVYLAHSIPYKRRALLDESSVKAVLKDGPAVCAQQLGSDWPYSRTRELQQDYSYIHYCRRCGLPKDSLLMWFGRASSCKGSCPSGWQQVTRGITPASPAVEDWQYLGIRVDSGPDPIIALISNSPDFGLSCTFGTGKVLCALGGRPASAQCTYTWRGTAPDCRDACEPGETLVAKDPYGDGARCLSGTYNKMFGRAPLCAGECNVGDRVMARAQSQADVPGDQDPGGFGKTCSKNAGWKVRCHLCSVRGQLGSGRGGQPSCTAPKAGHVWPGTPVAVLKGVQTYQDCCRECNDMPECRRFHVGGNTCSLFVDTAGAARRVTARGGRAGGATWQTGARKV</sequence>
<keyword evidence="5" id="KW-0472">Membrane</keyword>
<dbReference type="OrthoDB" id="10254310at2759"/>
<dbReference type="GO" id="GO:0006886">
    <property type="term" value="P:intracellular protein transport"/>
    <property type="evidence" value="ECO:0007669"/>
    <property type="project" value="InterPro"/>
</dbReference>
<evidence type="ECO:0000256" key="5">
    <source>
        <dbReference type="ARBA" id="ARBA00023136"/>
    </source>
</evidence>
<evidence type="ECO:0000256" key="3">
    <source>
        <dbReference type="ARBA" id="ARBA00022448"/>
    </source>
</evidence>
<organism evidence="8 9">
    <name type="scientific">Chlorella sorokiniana</name>
    <name type="common">Freshwater green alga</name>
    <dbReference type="NCBI Taxonomy" id="3076"/>
    <lineage>
        <taxon>Eukaryota</taxon>
        <taxon>Viridiplantae</taxon>
        <taxon>Chlorophyta</taxon>
        <taxon>core chlorophytes</taxon>
        <taxon>Trebouxiophyceae</taxon>
        <taxon>Chlorellales</taxon>
        <taxon>Chlorellaceae</taxon>
        <taxon>Chlorella clade</taxon>
        <taxon>Chlorella</taxon>
    </lineage>
</organism>
<keyword evidence="3" id="KW-0813">Transport</keyword>
<dbReference type="SUPFAM" id="SSF57414">
    <property type="entry name" value="Hairpin loop containing domain-like"/>
    <property type="match status" value="1"/>
</dbReference>
<feature type="domain" description="Clathrin/coatomer adaptor adaptin-like N-terminal" evidence="7">
    <location>
        <begin position="29"/>
        <end position="533"/>
    </location>
</feature>
<dbReference type="SUPFAM" id="SSF48371">
    <property type="entry name" value="ARM repeat"/>
    <property type="match status" value="1"/>
</dbReference>
<comment type="similarity">
    <text evidence="2">Belongs to the adaptor complexes large subunit family.</text>
</comment>
<keyword evidence="4" id="KW-0653">Protein transport</keyword>
<dbReference type="Pfam" id="PF01602">
    <property type="entry name" value="Adaptin_N"/>
    <property type="match status" value="1"/>
</dbReference>
<name>A0A2P6TXY0_CHLSO</name>
<dbReference type="EMBL" id="LHPG02000004">
    <property type="protein sequence ID" value="PRW58911.1"/>
    <property type="molecule type" value="Genomic_DNA"/>
</dbReference>